<gene>
    <name evidence="1" type="ORF">F7R91_20010</name>
</gene>
<evidence type="ECO:0000313" key="2">
    <source>
        <dbReference type="Proteomes" id="UP000442707"/>
    </source>
</evidence>
<keyword evidence="2" id="KW-1185">Reference proteome</keyword>
<sequence>MPAAGIDEYEKAFRYFKDSRERKPERYDVLKRCSLMTCINEPVFAVAAEGLQQYSFKDLERVLVSYPAEAGWYQLNSMIRKGAWAAWWLDPQEIAAEDGLPARMAETAERVAAHLSGTDGDTALVERLRLLVLAGRHHEAGREFDKWYPAFENVADFAVCRRLAEAVAPDDLLRFAEHALPWDLLERRTRAERRLEMSRGLHEFFEQTRHYVSRRDVEGILESAVHGTEPPPPGIIQDGIPPGPPRVIHMHAHGGMGKSTQLAWLVARYGIQQEPPVLSAVLDAQSMVTERLLALPELLLIKAADQFLKQAQVLTPGYRHHELDRLLGKYGHRSRELDREFDAPGSTPLQRWNPDPLPKSVLTEFADTLHTIARAPVLLCLDTTDELLQAPEDELAPLLRMLHDLVHQVDRMRVVLSGRSDVTERAVFRECFSDVPWRSLGLKPFTAKEAGTYLRLRGIDREQAARIVAACEQDIEGSPAFTPLVLALLAGSPDELPSAGDSLYLFVVDRELDHIKDKYTRNALKYCAVARHPTYDYFVKVLVPLLSVGGTGLTGALAEEPEDPKELWDRLIGYARRSAWIKGQDTRLDVHVNVRRELRRRMRSDEESAWRQFHRDAAGRCGELARQAGSAEESAGWVAEQVYHELHSAVDRHSDHEEFLNGVAETWHRQVALAWRRGDFAGVIDLADRLLSADLESAENAENEGEGLGEPDPRVMSPQLWYDIALERAYGELHAVLYGGRPGWFDVDRYLKLTRRRAEMTSPGRPPVRQDRLRADVVQAALWLHDGLREGLDPVREANALLSDVLQTYQTDESPSEHHLRDLWVADAQLLLASCRVRIGRTQERADVGHAEADRAFVEMFDAAVSHAPPQARLMSRYAMQDWELADRPDLVRAWQRRLEAISAPTDDWTQLAAAAAQLGSGLPLQDDWYARSGFSREALRADLLTARSHLLVGEPHLAERLLQQVTLPAVSGQMEPELAFETLMILARAEAQMLELEQADTYAHMAMGRASDDERRLAVMALGAATALSSAGDLGRADQWIARARPLREESRGAAGTAMFGAECALLHRWGRLGDAEELLRRWADELCFRRKDTGRHGSPPTAAEWLSFGLHALVCGPVGDVKKHLAAINTALESIPGTNRRLMLLAEQARLYATIPDAAVLTDKPRIDAVEQLLARQRSVPGEHAPAAGLRALWAAEVRTLLLGGGPRTVAEMRTAAQRLGRDNGRLHLTWLRLHRLLPPDAELVPEPLPLAKAHDQAQRLVLRAADLLARAHHDARRRRRRAAEEAAGLLGSLATDDTTVPTAWHLLAARDGADVGMPADALAELLHTPLLEEARRRNLQFALRRLGRYEGGLPTGKADESWRRAWAAYQREARGGVPAHLRQAVRAAAEERPVTQVVVDVQGNAVGTAPRPDSSPTVDPSPSGGALVWRATEDFLLSPTPLGVAGDRPVDVILLHGEMRPYDQGAALRLPGSARSIRPEDVDRAVRTLCDERRQPPPLVVLDVLPQEAADGSESQLRDLFAFQLHLLGYVPAVLASGPVAVDPDDTWRRTALSQAVRFGRTAHQIAERLQQFAARHGDEARFGPRIRLLTHIPEEETFGIGLL</sequence>
<proteinExistence type="predicted"/>
<dbReference type="RefSeq" id="WP_150950437.1">
    <property type="nucleotide sequence ID" value="NZ_VZRB01000013.1"/>
</dbReference>
<accession>A0A6H9UZP5</accession>
<dbReference type="Proteomes" id="UP000442707">
    <property type="component" value="Unassembled WGS sequence"/>
</dbReference>
<name>A0A6H9UZP5_9ACTN</name>
<reference evidence="1 2" key="1">
    <citation type="submission" date="2019-09" db="EMBL/GenBank/DDBJ databases">
        <title>Screening of Novel Bioactive Compounds from Soil-Associated.</title>
        <authorList>
            <person name="Zhao S."/>
        </authorList>
    </citation>
    <scope>NUCLEOTIDE SEQUENCE [LARGE SCALE GENOMIC DNA]</scope>
    <source>
        <strain evidence="1 2">HIT-DPA4</strain>
    </source>
</reference>
<organism evidence="1 2">
    <name type="scientific">Streptomyces luteolifulvus</name>
    <dbReference type="NCBI Taxonomy" id="2615112"/>
    <lineage>
        <taxon>Bacteria</taxon>
        <taxon>Bacillati</taxon>
        <taxon>Actinomycetota</taxon>
        <taxon>Actinomycetes</taxon>
        <taxon>Kitasatosporales</taxon>
        <taxon>Streptomycetaceae</taxon>
        <taxon>Streptomyces</taxon>
    </lineage>
</organism>
<evidence type="ECO:0000313" key="1">
    <source>
        <dbReference type="EMBL" id="KAB1144964.1"/>
    </source>
</evidence>
<dbReference type="EMBL" id="VZRB01000013">
    <property type="protein sequence ID" value="KAB1144964.1"/>
    <property type="molecule type" value="Genomic_DNA"/>
</dbReference>
<comment type="caution">
    <text evidence="1">The sequence shown here is derived from an EMBL/GenBank/DDBJ whole genome shotgun (WGS) entry which is preliminary data.</text>
</comment>
<protein>
    <submittedName>
        <fullName evidence="1">Uncharacterized protein</fullName>
    </submittedName>
</protein>